<evidence type="ECO:0000256" key="1">
    <source>
        <dbReference type="SAM" id="MobiDB-lite"/>
    </source>
</evidence>
<dbReference type="EMBL" id="CAJGYO010000001">
    <property type="protein sequence ID" value="CAD6206723.1"/>
    <property type="molecule type" value="Genomic_DNA"/>
</dbReference>
<evidence type="ECO:0000313" key="3">
    <source>
        <dbReference type="Proteomes" id="UP000604825"/>
    </source>
</evidence>
<protein>
    <submittedName>
        <fullName evidence="2">Uncharacterized protein</fullName>
    </submittedName>
</protein>
<evidence type="ECO:0000313" key="2">
    <source>
        <dbReference type="EMBL" id="CAD6206723.1"/>
    </source>
</evidence>
<organism evidence="2 3">
    <name type="scientific">Miscanthus lutarioriparius</name>
    <dbReference type="NCBI Taxonomy" id="422564"/>
    <lineage>
        <taxon>Eukaryota</taxon>
        <taxon>Viridiplantae</taxon>
        <taxon>Streptophyta</taxon>
        <taxon>Embryophyta</taxon>
        <taxon>Tracheophyta</taxon>
        <taxon>Spermatophyta</taxon>
        <taxon>Magnoliopsida</taxon>
        <taxon>Liliopsida</taxon>
        <taxon>Poales</taxon>
        <taxon>Poaceae</taxon>
        <taxon>PACMAD clade</taxon>
        <taxon>Panicoideae</taxon>
        <taxon>Andropogonodae</taxon>
        <taxon>Andropogoneae</taxon>
        <taxon>Saccharinae</taxon>
        <taxon>Miscanthus</taxon>
    </lineage>
</organism>
<gene>
    <name evidence="2" type="ORF">NCGR_LOCUS4402</name>
</gene>
<proteinExistence type="predicted"/>
<dbReference type="Proteomes" id="UP000604825">
    <property type="component" value="Unassembled WGS sequence"/>
</dbReference>
<accession>A0A811MKH2</accession>
<reference evidence="2" key="1">
    <citation type="submission" date="2020-10" db="EMBL/GenBank/DDBJ databases">
        <authorList>
            <person name="Han B."/>
            <person name="Lu T."/>
            <person name="Zhao Q."/>
            <person name="Huang X."/>
            <person name="Zhao Y."/>
        </authorList>
    </citation>
    <scope>NUCLEOTIDE SEQUENCE</scope>
</reference>
<sequence length="72" mass="7688">MAGGAEPSVPALRWPCPGHQCGRETSSSPRPLGARQSGSLLCAGRARARRTIAQCRRLQGKAWTFGRLPSKS</sequence>
<dbReference type="AlphaFoldDB" id="A0A811MKH2"/>
<feature type="region of interest" description="Disordered" evidence="1">
    <location>
        <begin position="1"/>
        <end position="39"/>
    </location>
</feature>
<comment type="caution">
    <text evidence="2">The sequence shown here is derived from an EMBL/GenBank/DDBJ whole genome shotgun (WGS) entry which is preliminary data.</text>
</comment>
<name>A0A811MKH2_9POAL</name>
<keyword evidence="3" id="KW-1185">Reference proteome</keyword>